<gene>
    <name evidence="4" type="ORF">ACFQGH_08055</name>
</gene>
<dbReference type="Proteomes" id="UP001596312">
    <property type="component" value="Unassembled WGS sequence"/>
</dbReference>
<accession>A0ABD5V267</accession>
<dbReference type="PANTHER" id="PTHR43072">
    <property type="entry name" value="N-ACETYLTRANSFERASE"/>
    <property type="match status" value="1"/>
</dbReference>
<dbReference type="CDD" id="cd04301">
    <property type="entry name" value="NAT_SF"/>
    <property type="match status" value="1"/>
</dbReference>
<dbReference type="Pfam" id="PF13420">
    <property type="entry name" value="Acetyltransf_4"/>
    <property type="match status" value="1"/>
</dbReference>
<dbReference type="InterPro" id="IPR016181">
    <property type="entry name" value="Acyl_CoA_acyltransferase"/>
</dbReference>
<dbReference type="RefSeq" id="WP_340603660.1">
    <property type="nucleotide sequence ID" value="NZ_JBBMXV010000002.1"/>
</dbReference>
<name>A0ABD5V267_9EURY</name>
<protein>
    <submittedName>
        <fullName evidence="4">Arsinothricin resistance N-acetyltransferase ArsN1 family B</fullName>
    </submittedName>
</protein>
<dbReference type="Gene3D" id="3.40.630.30">
    <property type="match status" value="1"/>
</dbReference>
<dbReference type="GO" id="GO:0016746">
    <property type="term" value="F:acyltransferase activity"/>
    <property type="evidence" value="ECO:0007669"/>
    <property type="project" value="UniProtKB-KW"/>
</dbReference>
<feature type="domain" description="N-acetyltransferase" evidence="3">
    <location>
        <begin position="3"/>
        <end position="162"/>
    </location>
</feature>
<proteinExistence type="predicted"/>
<sequence length="196" mass="21683">MSLTLRPATADDAAAIRRIYAPFVEDSIVSFETHPPTATEVGTRIAKKTERYPWLVCESEEVVGYAYAGAHRDRDAYRWSVDVSVYVDPDHHRRGIARALYAALFELLEEQGFFNAYAGIALPNDASTTFHESTGFEPVGTYHDVGHKDGEWHDVRWYQRALDDRPADPEPPTPYPAIAGATVDGAVETGASLLEG</sequence>
<keyword evidence="1" id="KW-0808">Transferase</keyword>
<dbReference type="EMBL" id="JBHSXQ010000002">
    <property type="protein sequence ID" value="MFC6905149.1"/>
    <property type="molecule type" value="Genomic_DNA"/>
</dbReference>
<comment type="caution">
    <text evidence="4">The sequence shown here is derived from an EMBL/GenBank/DDBJ whole genome shotgun (WGS) entry which is preliminary data.</text>
</comment>
<dbReference type="NCBIfam" id="NF040504">
    <property type="entry name" value="resist_ArsN1b"/>
    <property type="match status" value="1"/>
</dbReference>
<dbReference type="AlphaFoldDB" id="A0ABD5V267"/>
<evidence type="ECO:0000256" key="1">
    <source>
        <dbReference type="ARBA" id="ARBA00022679"/>
    </source>
</evidence>
<evidence type="ECO:0000259" key="3">
    <source>
        <dbReference type="PROSITE" id="PS51186"/>
    </source>
</evidence>
<evidence type="ECO:0000256" key="2">
    <source>
        <dbReference type="ARBA" id="ARBA00023315"/>
    </source>
</evidence>
<keyword evidence="2" id="KW-0012">Acyltransferase</keyword>
<dbReference type="InterPro" id="IPR000182">
    <property type="entry name" value="GNAT_dom"/>
</dbReference>
<dbReference type="SUPFAM" id="SSF55729">
    <property type="entry name" value="Acyl-CoA N-acyltransferases (Nat)"/>
    <property type="match status" value="1"/>
</dbReference>
<dbReference type="PANTHER" id="PTHR43072:SF23">
    <property type="entry name" value="UPF0039 PROTEIN C11D3.02C"/>
    <property type="match status" value="1"/>
</dbReference>
<evidence type="ECO:0000313" key="5">
    <source>
        <dbReference type="Proteomes" id="UP001596312"/>
    </source>
</evidence>
<organism evidence="4 5">
    <name type="scientific">Halalkalicoccus tibetensis</name>
    <dbReference type="NCBI Taxonomy" id="175632"/>
    <lineage>
        <taxon>Archaea</taxon>
        <taxon>Methanobacteriati</taxon>
        <taxon>Methanobacteriota</taxon>
        <taxon>Stenosarchaea group</taxon>
        <taxon>Halobacteria</taxon>
        <taxon>Halobacteriales</taxon>
        <taxon>Halococcaceae</taxon>
        <taxon>Halalkalicoccus</taxon>
    </lineage>
</organism>
<reference evidence="4 5" key="1">
    <citation type="journal article" date="2019" name="Int. J. Syst. Evol. Microbiol.">
        <title>The Global Catalogue of Microorganisms (GCM) 10K type strain sequencing project: providing services to taxonomists for standard genome sequencing and annotation.</title>
        <authorList>
            <consortium name="The Broad Institute Genomics Platform"/>
            <consortium name="The Broad Institute Genome Sequencing Center for Infectious Disease"/>
            <person name="Wu L."/>
            <person name="Ma J."/>
        </authorList>
    </citation>
    <scope>NUCLEOTIDE SEQUENCE [LARGE SCALE GENOMIC DNA]</scope>
    <source>
        <strain evidence="4 5">CGMCC 1.3240</strain>
    </source>
</reference>
<dbReference type="PROSITE" id="PS51186">
    <property type="entry name" value="GNAT"/>
    <property type="match status" value="1"/>
</dbReference>
<keyword evidence="5" id="KW-1185">Reference proteome</keyword>
<evidence type="ECO:0000313" key="4">
    <source>
        <dbReference type="EMBL" id="MFC6905149.1"/>
    </source>
</evidence>